<evidence type="ECO:0000313" key="16">
    <source>
        <dbReference type="Proteomes" id="UP000694556"/>
    </source>
</evidence>
<name>A0A8C3BI69_CAIMO</name>
<dbReference type="PANTHER" id="PTHR46958:SF1">
    <property type="entry name" value="B-CELL RECEPTOR CD22"/>
    <property type="match status" value="1"/>
</dbReference>
<dbReference type="Gene3D" id="2.60.40.10">
    <property type="entry name" value="Immunoglobulins"/>
    <property type="match status" value="7"/>
</dbReference>
<dbReference type="CDD" id="cd00096">
    <property type="entry name" value="Ig"/>
    <property type="match status" value="1"/>
</dbReference>
<evidence type="ECO:0000256" key="7">
    <source>
        <dbReference type="ARBA" id="ARBA00023319"/>
    </source>
</evidence>
<keyword evidence="7" id="KW-0393">Immunoglobulin domain</keyword>
<evidence type="ECO:0000256" key="9">
    <source>
        <dbReference type="ARBA" id="ARBA00041781"/>
    </source>
</evidence>
<dbReference type="GO" id="GO:0007155">
    <property type="term" value="P:cell adhesion"/>
    <property type="evidence" value="ECO:0007669"/>
    <property type="project" value="UniProtKB-KW"/>
</dbReference>
<evidence type="ECO:0000256" key="6">
    <source>
        <dbReference type="ARBA" id="ARBA00023180"/>
    </source>
</evidence>
<dbReference type="GO" id="GO:0033691">
    <property type="term" value="F:sialic acid binding"/>
    <property type="evidence" value="ECO:0007669"/>
    <property type="project" value="TreeGrafter"/>
</dbReference>
<feature type="domain" description="Ig-like" evidence="14">
    <location>
        <begin position="571"/>
        <end position="655"/>
    </location>
</feature>
<evidence type="ECO:0000256" key="4">
    <source>
        <dbReference type="ARBA" id="ARBA00022737"/>
    </source>
</evidence>
<feature type="compositionally biased region" description="Low complexity" evidence="12">
    <location>
        <begin position="824"/>
        <end position="836"/>
    </location>
</feature>
<evidence type="ECO:0000256" key="8">
    <source>
        <dbReference type="ARBA" id="ARBA00040106"/>
    </source>
</evidence>
<dbReference type="Proteomes" id="UP000694556">
    <property type="component" value="Unassembled WGS sequence"/>
</dbReference>
<organism evidence="15 16">
    <name type="scientific">Cairina moschata</name>
    <name type="common">Muscovy duck</name>
    <dbReference type="NCBI Taxonomy" id="8855"/>
    <lineage>
        <taxon>Eukaryota</taxon>
        <taxon>Metazoa</taxon>
        <taxon>Chordata</taxon>
        <taxon>Craniata</taxon>
        <taxon>Vertebrata</taxon>
        <taxon>Euteleostomi</taxon>
        <taxon>Archelosauria</taxon>
        <taxon>Archosauria</taxon>
        <taxon>Dinosauria</taxon>
        <taxon>Saurischia</taxon>
        <taxon>Theropoda</taxon>
        <taxon>Coelurosauria</taxon>
        <taxon>Aves</taxon>
        <taxon>Neognathae</taxon>
        <taxon>Galloanserae</taxon>
        <taxon>Anseriformes</taxon>
        <taxon>Anatidae</taxon>
        <taxon>Anatinae</taxon>
        <taxon>Cairina</taxon>
    </lineage>
</organism>
<feature type="domain" description="Ig-like" evidence="14">
    <location>
        <begin position="398"/>
        <end position="477"/>
    </location>
</feature>
<dbReference type="SMART" id="SM00409">
    <property type="entry name" value="IG"/>
    <property type="match status" value="6"/>
</dbReference>
<keyword evidence="6" id="KW-0325">Glycoprotein</keyword>
<reference evidence="15" key="1">
    <citation type="submission" date="2025-08" db="UniProtKB">
        <authorList>
            <consortium name="Ensembl"/>
        </authorList>
    </citation>
    <scope>IDENTIFICATION</scope>
</reference>
<dbReference type="GO" id="GO:0070062">
    <property type="term" value="C:extracellular exosome"/>
    <property type="evidence" value="ECO:0007669"/>
    <property type="project" value="TreeGrafter"/>
</dbReference>
<protein>
    <recommendedName>
        <fullName evidence="8">B-cell receptor CD22</fullName>
    </recommendedName>
    <alternativeName>
        <fullName evidence="9">Sialic acid-binding Ig-like lectin 2</fullName>
    </alternativeName>
</protein>
<feature type="region of interest" description="Disordered" evidence="12">
    <location>
        <begin position="796"/>
        <end position="839"/>
    </location>
</feature>
<comment type="subcellular location">
    <subcellularLocation>
        <location evidence="1">Cell membrane</location>
        <topology evidence="1">Single-pass type I membrane protein</topology>
    </subcellularLocation>
</comment>
<dbReference type="AlphaFoldDB" id="A0A8C3BI69"/>
<proteinExistence type="predicted"/>
<dbReference type="GO" id="GO:0019903">
    <property type="term" value="F:protein phosphatase binding"/>
    <property type="evidence" value="ECO:0007669"/>
    <property type="project" value="TreeGrafter"/>
</dbReference>
<evidence type="ECO:0000256" key="2">
    <source>
        <dbReference type="ARBA" id="ARBA00022475"/>
    </source>
</evidence>
<dbReference type="Pfam" id="PF13927">
    <property type="entry name" value="Ig_3"/>
    <property type="match status" value="1"/>
</dbReference>
<evidence type="ECO:0000256" key="13">
    <source>
        <dbReference type="SAM" id="Phobius"/>
    </source>
</evidence>
<dbReference type="GO" id="GO:0055037">
    <property type="term" value="C:recycling endosome"/>
    <property type="evidence" value="ECO:0007669"/>
    <property type="project" value="TreeGrafter"/>
</dbReference>
<dbReference type="GO" id="GO:0005769">
    <property type="term" value="C:early endosome"/>
    <property type="evidence" value="ECO:0007669"/>
    <property type="project" value="TreeGrafter"/>
</dbReference>
<keyword evidence="4" id="KW-0677">Repeat</keyword>
<evidence type="ECO:0000256" key="12">
    <source>
        <dbReference type="SAM" id="MobiDB-lite"/>
    </source>
</evidence>
<accession>A0A8C3BI69</accession>
<evidence type="ECO:0000256" key="3">
    <source>
        <dbReference type="ARBA" id="ARBA00022729"/>
    </source>
</evidence>
<evidence type="ECO:0000256" key="10">
    <source>
        <dbReference type="ARBA" id="ARBA00045430"/>
    </source>
</evidence>
<keyword evidence="2" id="KW-1003">Cell membrane</keyword>
<dbReference type="GO" id="GO:0030888">
    <property type="term" value="P:regulation of B cell proliferation"/>
    <property type="evidence" value="ECO:0007669"/>
    <property type="project" value="TreeGrafter"/>
</dbReference>
<dbReference type="InterPro" id="IPR013783">
    <property type="entry name" value="Ig-like_fold"/>
</dbReference>
<dbReference type="InterPro" id="IPR003598">
    <property type="entry name" value="Ig_sub2"/>
</dbReference>
<evidence type="ECO:0000256" key="1">
    <source>
        <dbReference type="ARBA" id="ARBA00004251"/>
    </source>
</evidence>
<feature type="region of interest" description="Disordered" evidence="12">
    <location>
        <begin position="854"/>
        <end position="881"/>
    </location>
</feature>
<dbReference type="InterPro" id="IPR003599">
    <property type="entry name" value="Ig_sub"/>
</dbReference>
<evidence type="ECO:0000259" key="14">
    <source>
        <dbReference type="PROSITE" id="PS50835"/>
    </source>
</evidence>
<dbReference type="SMART" id="SM00408">
    <property type="entry name" value="IGc2"/>
    <property type="match status" value="4"/>
</dbReference>
<evidence type="ECO:0000313" key="15">
    <source>
        <dbReference type="Ensembl" id="ENSCMMP00000006837.1"/>
    </source>
</evidence>
<dbReference type="Pfam" id="PF13895">
    <property type="entry name" value="Ig_2"/>
    <property type="match status" value="4"/>
</dbReference>
<dbReference type="InterPro" id="IPR036179">
    <property type="entry name" value="Ig-like_dom_sf"/>
</dbReference>
<keyword evidence="3" id="KW-0732">Signal</keyword>
<dbReference type="GO" id="GO:0042609">
    <property type="term" value="F:CD4 receptor binding"/>
    <property type="evidence" value="ECO:0007669"/>
    <property type="project" value="TreeGrafter"/>
</dbReference>
<keyword evidence="16" id="KW-1185">Reference proteome</keyword>
<feature type="domain" description="Ig-like" evidence="14">
    <location>
        <begin position="483"/>
        <end position="564"/>
    </location>
</feature>
<keyword evidence="13" id="KW-1133">Transmembrane helix</keyword>
<sequence length="916" mass="98964">MLGPPQCLKGAGRGDGAKRRHWAPLTPGSPKLLCLPPPTRAGALVSPAMWLFICLFFLIPGAAPAVCPKPVTGPEEVVAGLGSCVLIPCRYNLCQVGSSTRLPALRWLQKPVYDHDRRDYLGGLLVSTATSATSSRARIRLAVSPRPHPPTATTAYAEGDCSLVLSHVRAEDAGDYGLRLEANGSRSRHVLRWLHKVVLNVTDAPPAPHLWPDPQPLVEGRTTTLGCWVPPACPEDTVTLAWDGPASKVAGAKVQAWTPPDHAMVPSAIGISLGFNPTWYHDKSNLSCLLRGADGKTVAQATRQLQVHYAPRDVRVEVMPASPVREGWEVTLSCRDSANPPSFAYSWSLNGLVLSSSIDKLLLRSAQVHNGGAYRCRATNAVGSVESHPTVLEVYYAPRDVRVEVTSPVCEGKEVTLKCRDSANPPSHTYAWILEGQILPHSSAQFRLWPVREVDGGSYRCQATNDIGTADSPPTFLEVYYQPRNATLTVLNPLPVLAGTRVSLHCELGPAHPPPSAILWLRNDRHQASTTGPIFSFTAEPTRASTYRCVGQNVAGFTQSPPLAVIVWYPPQAVWMRQSPRGELVAGRGPVWLHCEAGVAEPPLYNISWFKGGQRLPASGPSLLLPGPEPTDTGTYICEVRNVAGAARSAPTTLNILFGPRSVELVPDPGEDVYEMTSVVLHCRVSAQPLPDVFEWFRDGRTLGRASKDRWVLSAVGIQASGRYRCRATNSITSADSPDVTITVYYTRATILRKTFLGLGVGLGSLLLLGALGCFLRRRWQRQMAADEEPVVEPSGTFFLRNKKPRPPASPQPPRSADDTISYSSLVSPPGSGPVPRVQGDTVVYSILKRNDGAAKATEGPDYENVPSGPRSRAGDRDGDRDGTLLYAALALSPPVRAQEHAGGMEDAVEYAALRH</sequence>
<dbReference type="Ensembl" id="ENSCMMT00000007579.1">
    <property type="protein sequence ID" value="ENSCMMP00000006837.1"/>
    <property type="gene ID" value="ENSCMMG00000004372.1"/>
</dbReference>
<feature type="transmembrane region" description="Helical" evidence="13">
    <location>
        <begin position="756"/>
        <end position="776"/>
    </location>
</feature>
<comment type="subunit">
    <text evidence="11">Predominantly monomer of isoform CD22-beta. Also found as heterodimer of isoform CD22-beta and a shorter isoform. Interacts with PTPN6/SHP-1, LYN, SYK, PIK3R1/PIK3R2 and PLCG1 upon phosphorylation. Interacts with GRB2, INPP5D and SHC1 upon phosphorylation. May form a complex with INPP5D/SHIP, GRB2 and SHC1.</text>
</comment>
<dbReference type="PANTHER" id="PTHR46958">
    <property type="entry name" value="B-CELL RECEPTOR CD22"/>
    <property type="match status" value="1"/>
</dbReference>
<dbReference type="GO" id="GO:0050859">
    <property type="term" value="P:negative regulation of B cell receptor signaling pathway"/>
    <property type="evidence" value="ECO:0007669"/>
    <property type="project" value="TreeGrafter"/>
</dbReference>
<dbReference type="GO" id="GO:0042113">
    <property type="term" value="P:B cell activation"/>
    <property type="evidence" value="ECO:0007669"/>
    <property type="project" value="TreeGrafter"/>
</dbReference>
<comment type="function">
    <text evidence="10">Most highly expressed siglec (sialic acid-binding immunoglobulin-like lectin) on B-cells that plays a role in various aspects of B-cell biology including differentiation, antigen presentation, and trafficking to bone marrow. Binds to alpha 2,6-linked sialic acid residues of surface molecules such as CD22 itself, CD45 and IgM in a cis configuration. Can also bind to ligands on other cells as an adhesion molecule in a trans configuration. Acts as an inhibitory coreceptor on the surface of B-cells and inhibits B-cell receptor induced signaling, characterized by inhibition of the calcium mobilization and cellular activation. Mechanistically, the immunoreceptor tyrosine-based inhibitory motif domain is phosphorylated by the Src kinase LYN, which in turn leads to the recruitment of the protein tyrosine phosphatase 1/PTPN6, leading to the negative regulation of BCR signaling. If this negative signaling from is of sufficient strength, apoptosis of the B-cell can be induced.</text>
</comment>
<keyword evidence="13" id="KW-0812">Transmembrane</keyword>
<evidence type="ECO:0000256" key="11">
    <source>
        <dbReference type="ARBA" id="ARBA00046458"/>
    </source>
</evidence>
<feature type="domain" description="Ig-like" evidence="14">
    <location>
        <begin position="311"/>
        <end position="392"/>
    </location>
</feature>
<dbReference type="GO" id="GO:0009897">
    <property type="term" value="C:external side of plasma membrane"/>
    <property type="evidence" value="ECO:0007669"/>
    <property type="project" value="TreeGrafter"/>
</dbReference>
<keyword evidence="5" id="KW-0130">Cell adhesion</keyword>
<dbReference type="SUPFAM" id="SSF48726">
    <property type="entry name" value="Immunoglobulin"/>
    <property type="match status" value="7"/>
</dbReference>
<dbReference type="InterPro" id="IPR007110">
    <property type="entry name" value="Ig-like_dom"/>
</dbReference>
<reference evidence="15" key="2">
    <citation type="submission" date="2025-09" db="UniProtKB">
        <authorList>
            <consortium name="Ensembl"/>
        </authorList>
    </citation>
    <scope>IDENTIFICATION</scope>
</reference>
<feature type="domain" description="Ig-like" evidence="14">
    <location>
        <begin position="660"/>
        <end position="743"/>
    </location>
</feature>
<evidence type="ECO:0000256" key="5">
    <source>
        <dbReference type="ARBA" id="ARBA00022889"/>
    </source>
</evidence>
<dbReference type="PROSITE" id="PS50835">
    <property type="entry name" value="IG_LIKE"/>
    <property type="match status" value="5"/>
</dbReference>
<dbReference type="InterPro" id="IPR056386">
    <property type="entry name" value="Ig_CD22"/>
</dbReference>
<keyword evidence="13" id="KW-0472">Membrane</keyword>
<dbReference type="Pfam" id="PF24518">
    <property type="entry name" value="Ig_CD22"/>
    <property type="match status" value="1"/>
</dbReference>